<dbReference type="Proteomes" id="UP001061991">
    <property type="component" value="Chromosome"/>
</dbReference>
<protein>
    <submittedName>
        <fullName evidence="1">Efflux RND transporter permease subunit</fullName>
    </submittedName>
</protein>
<proteinExistence type="predicted"/>
<evidence type="ECO:0000313" key="1">
    <source>
        <dbReference type="EMBL" id="UXN61001.1"/>
    </source>
</evidence>
<evidence type="ECO:0000313" key="2">
    <source>
        <dbReference type="Proteomes" id="UP001061991"/>
    </source>
</evidence>
<accession>A0ACD4D557</accession>
<sequence length="223" mass="23386">MFELLVVGFLILLNGVFALSELAVVSARKARLEMLRDRGVAGARAAIQLSQNPGKFLSTVQIGITLVGIVAGAFSGATLALLMTGHSIGLPIIIGFLMLMGIVTKNAILLVDFAVEEIAVGIDRTTALINAGRHRAQPILMTTLAMSAGMLPSALALGEGGAFRAPMAIAVIGGLITSTLLSLVFVPAVFTIMDDFGRGLRYIFGRFVGSEDERAEVQITSVD</sequence>
<dbReference type="EMBL" id="CP104973">
    <property type="protein sequence ID" value="UXN61001.1"/>
    <property type="molecule type" value="Genomic_DNA"/>
</dbReference>
<keyword evidence="2" id="KW-1185">Reference proteome</keyword>
<gene>
    <name evidence="1" type="ORF">N8E88_12900</name>
</gene>
<name>A0ACD4D557_9HYPH</name>
<organism evidence="1 2">
    <name type="scientific">Phyllobacterium zundukense</name>
    <dbReference type="NCBI Taxonomy" id="1867719"/>
    <lineage>
        <taxon>Bacteria</taxon>
        <taxon>Pseudomonadati</taxon>
        <taxon>Pseudomonadota</taxon>
        <taxon>Alphaproteobacteria</taxon>
        <taxon>Hyphomicrobiales</taxon>
        <taxon>Phyllobacteriaceae</taxon>
        <taxon>Phyllobacterium</taxon>
    </lineage>
</organism>
<reference evidence="1" key="1">
    <citation type="submission" date="2022-09" db="EMBL/GenBank/DDBJ databases">
        <title>Interaction between co-microsymbionts with complementary sets of symbiotic genes in legume-rhizobium systems.</title>
        <authorList>
            <person name="Safronova V."/>
            <person name="Sazanova A."/>
            <person name="Afonin A."/>
            <person name="Chirak E."/>
        </authorList>
    </citation>
    <scope>NUCLEOTIDE SEQUENCE</scope>
    <source>
        <strain evidence="1">A18/3m</strain>
    </source>
</reference>